<feature type="signal peptide" evidence="1">
    <location>
        <begin position="1"/>
        <end position="20"/>
    </location>
</feature>
<dbReference type="PROSITE" id="PS51257">
    <property type="entry name" value="PROKAR_LIPOPROTEIN"/>
    <property type="match status" value="1"/>
</dbReference>
<dbReference type="EMBL" id="JAKEVY010000001">
    <property type="protein sequence ID" value="MCF1714071.1"/>
    <property type="molecule type" value="Genomic_DNA"/>
</dbReference>
<proteinExistence type="predicted"/>
<evidence type="ECO:0000313" key="3">
    <source>
        <dbReference type="Proteomes" id="UP001200145"/>
    </source>
</evidence>
<sequence>MKKHMMQMALVLFVSLGMVACDRFDDDNDDPTNTPANSVTNSYLINGSWKVSLLTDDGRDETSDYDGYTFVFGDDGKLTATRGAVATTGTWRTRRDDGSNELVIQLSTTDKDLLELNDDWDIVLSTNSKIELQDDNDERDEKLHFTKK</sequence>
<gene>
    <name evidence="2" type="ORF">L0U88_05480</name>
</gene>
<keyword evidence="3" id="KW-1185">Reference proteome</keyword>
<accession>A0ABS9BHD3</accession>
<dbReference type="RefSeq" id="WP_234864598.1">
    <property type="nucleotide sequence ID" value="NZ_JAKEVY010000001.1"/>
</dbReference>
<reference evidence="2 3" key="1">
    <citation type="submission" date="2022-01" db="EMBL/GenBank/DDBJ databases">
        <title>Flavihumibacter sp. nov., isolated from sediment of a river.</title>
        <authorList>
            <person name="Liu H."/>
        </authorList>
    </citation>
    <scope>NUCLEOTIDE SEQUENCE [LARGE SCALE GENOMIC DNA]</scope>
    <source>
        <strain evidence="2 3">RY-1</strain>
    </source>
</reference>
<organism evidence="2 3">
    <name type="scientific">Flavihumibacter fluminis</name>
    <dbReference type="NCBI Taxonomy" id="2909236"/>
    <lineage>
        <taxon>Bacteria</taxon>
        <taxon>Pseudomonadati</taxon>
        <taxon>Bacteroidota</taxon>
        <taxon>Chitinophagia</taxon>
        <taxon>Chitinophagales</taxon>
        <taxon>Chitinophagaceae</taxon>
        <taxon>Flavihumibacter</taxon>
    </lineage>
</organism>
<evidence type="ECO:0008006" key="4">
    <source>
        <dbReference type="Google" id="ProtNLM"/>
    </source>
</evidence>
<keyword evidence="1" id="KW-0732">Signal</keyword>
<name>A0ABS9BHD3_9BACT</name>
<evidence type="ECO:0000256" key="1">
    <source>
        <dbReference type="SAM" id="SignalP"/>
    </source>
</evidence>
<comment type="caution">
    <text evidence="2">The sequence shown here is derived from an EMBL/GenBank/DDBJ whole genome shotgun (WGS) entry which is preliminary data.</text>
</comment>
<feature type="chain" id="PRO_5047174365" description="Lipocalin-like protein" evidence="1">
    <location>
        <begin position="21"/>
        <end position="148"/>
    </location>
</feature>
<evidence type="ECO:0000313" key="2">
    <source>
        <dbReference type="EMBL" id="MCF1714071.1"/>
    </source>
</evidence>
<dbReference type="Proteomes" id="UP001200145">
    <property type="component" value="Unassembled WGS sequence"/>
</dbReference>
<protein>
    <recommendedName>
        <fullName evidence="4">Lipocalin-like protein</fullName>
    </recommendedName>
</protein>